<dbReference type="Proteomes" id="UP000282837">
    <property type="component" value="Unassembled WGS sequence"/>
</dbReference>
<sequence>MQTDPVASLLPHVAPFCPTTRAMLVAMRRMAALGLFEAGASMMMMQQFGLHFRKVLVLLRAYVMQASQGADHAIRIAPCCAPRMTQDEAALLGTITLALQDPARASAYAQSLSQPHAAASLLATAQVLAGAIADSGRRLVTVGE</sequence>
<organism evidence="1 2">
    <name type="scientific">Novosphingobium umbonatum</name>
    <dbReference type="NCBI Taxonomy" id="1908524"/>
    <lineage>
        <taxon>Bacteria</taxon>
        <taxon>Pseudomonadati</taxon>
        <taxon>Pseudomonadota</taxon>
        <taxon>Alphaproteobacteria</taxon>
        <taxon>Sphingomonadales</taxon>
        <taxon>Sphingomonadaceae</taxon>
        <taxon>Novosphingobium</taxon>
    </lineage>
</organism>
<proteinExistence type="predicted"/>
<gene>
    <name evidence="1" type="ORF">EOE18_13420</name>
</gene>
<dbReference type="EMBL" id="SACO01000011">
    <property type="protein sequence ID" value="RVU03860.1"/>
    <property type="molecule type" value="Genomic_DNA"/>
</dbReference>
<reference evidence="1 2" key="1">
    <citation type="submission" date="2019-01" db="EMBL/GenBank/DDBJ databases">
        <authorList>
            <person name="Chen W.-M."/>
        </authorList>
    </citation>
    <scope>NUCLEOTIDE SEQUENCE [LARGE SCALE GENOMIC DNA]</scope>
    <source>
        <strain evidence="1 2">FSY-9</strain>
    </source>
</reference>
<accession>A0A437N1S1</accession>
<dbReference type="AlphaFoldDB" id="A0A437N1S1"/>
<evidence type="ECO:0000313" key="2">
    <source>
        <dbReference type="Proteomes" id="UP000282837"/>
    </source>
</evidence>
<name>A0A437N1S1_9SPHN</name>
<dbReference type="RefSeq" id="WP_127710365.1">
    <property type="nucleotide sequence ID" value="NZ_SACO01000011.1"/>
</dbReference>
<dbReference type="OrthoDB" id="7410293at2"/>
<keyword evidence="2" id="KW-1185">Reference proteome</keyword>
<evidence type="ECO:0000313" key="1">
    <source>
        <dbReference type="EMBL" id="RVU03860.1"/>
    </source>
</evidence>
<dbReference type="Pfam" id="PF20333">
    <property type="entry name" value="DUF6628"/>
    <property type="match status" value="1"/>
</dbReference>
<comment type="caution">
    <text evidence="1">The sequence shown here is derived from an EMBL/GenBank/DDBJ whole genome shotgun (WGS) entry which is preliminary data.</text>
</comment>
<protein>
    <submittedName>
        <fullName evidence="1">Uncharacterized protein</fullName>
    </submittedName>
</protein>
<dbReference type="InterPro" id="IPR046736">
    <property type="entry name" value="DUF6628"/>
</dbReference>